<evidence type="ECO:0000259" key="1">
    <source>
        <dbReference type="Pfam" id="PF05099"/>
    </source>
</evidence>
<dbReference type="EMBL" id="FOSF01000004">
    <property type="protein sequence ID" value="SFJ85081.1"/>
    <property type="molecule type" value="Genomic_DNA"/>
</dbReference>
<dbReference type="AlphaFoldDB" id="A0A662Z6X4"/>
<sequence>MATETLKHLAKACAFIIFADGKIDSTELDSSKFIFEKYGFDWFEGETLIKTYLDKFIDASESENTVESDQDITLGNLEIDDVDSFDILKDLAKIAISDGEITFSEVSVIHLLGESFGLEPSLSSVALLNAVKDQQNLKFDLENDHE</sequence>
<gene>
    <name evidence="2" type="ORF">SAMN04487865_100478</name>
</gene>
<dbReference type="InterPro" id="IPR029024">
    <property type="entry name" value="TerB-like"/>
</dbReference>
<keyword evidence="3" id="KW-1185">Reference proteome</keyword>
<dbReference type="Gene3D" id="1.10.3680.10">
    <property type="entry name" value="TerB-like"/>
    <property type="match status" value="1"/>
</dbReference>
<protein>
    <submittedName>
        <fullName evidence="2">Uncharacterized conserved protein, tellurite resistance protein B (TerB) family</fullName>
    </submittedName>
</protein>
<reference evidence="2 3" key="1">
    <citation type="submission" date="2016-10" db="EMBL/GenBank/DDBJ databases">
        <authorList>
            <person name="Varghese N."/>
            <person name="Submissions S."/>
        </authorList>
    </citation>
    <scope>NUCLEOTIDE SEQUENCE [LARGE SCALE GENOMIC DNA]</scope>
    <source>
        <strain evidence="2 3">22B</strain>
    </source>
</reference>
<dbReference type="SUPFAM" id="SSF158682">
    <property type="entry name" value="TerB-like"/>
    <property type="match status" value="1"/>
</dbReference>
<feature type="domain" description="Co-chaperone DjlA N-terminal" evidence="1">
    <location>
        <begin position="9"/>
        <end position="121"/>
    </location>
</feature>
<dbReference type="RefSeq" id="WP_074838944.1">
    <property type="nucleotide sequence ID" value="NZ_CP047056.1"/>
</dbReference>
<name>A0A662Z6X4_9GAMM</name>
<dbReference type="InterPro" id="IPR007791">
    <property type="entry name" value="DjlA_N"/>
</dbReference>
<proteinExistence type="predicted"/>
<evidence type="ECO:0000313" key="2">
    <source>
        <dbReference type="EMBL" id="SFJ85081.1"/>
    </source>
</evidence>
<dbReference type="Proteomes" id="UP000243374">
    <property type="component" value="Unassembled WGS sequence"/>
</dbReference>
<accession>A0A662Z6X4</accession>
<evidence type="ECO:0000313" key="3">
    <source>
        <dbReference type="Proteomes" id="UP000243374"/>
    </source>
</evidence>
<organism evidence="2 3">
    <name type="scientific">Succinivibrio dextrinosolvens</name>
    <dbReference type="NCBI Taxonomy" id="83771"/>
    <lineage>
        <taxon>Bacteria</taxon>
        <taxon>Pseudomonadati</taxon>
        <taxon>Pseudomonadota</taxon>
        <taxon>Gammaproteobacteria</taxon>
        <taxon>Aeromonadales</taxon>
        <taxon>Succinivibrionaceae</taxon>
        <taxon>Succinivibrio</taxon>
    </lineage>
</organism>
<dbReference type="Pfam" id="PF05099">
    <property type="entry name" value="TerB"/>
    <property type="match status" value="1"/>
</dbReference>